<keyword evidence="1" id="KW-0539">Nucleus</keyword>
<dbReference type="GO" id="GO:0003677">
    <property type="term" value="F:DNA binding"/>
    <property type="evidence" value="ECO:0007669"/>
    <property type="project" value="InterPro"/>
</dbReference>
<evidence type="ECO:0000256" key="1">
    <source>
        <dbReference type="ARBA" id="ARBA00023242"/>
    </source>
</evidence>
<evidence type="ECO:0000259" key="2">
    <source>
        <dbReference type="Pfam" id="PF04082"/>
    </source>
</evidence>
<accession>A0A2T2NQF6</accession>
<dbReference type="GO" id="GO:0006351">
    <property type="term" value="P:DNA-templated transcription"/>
    <property type="evidence" value="ECO:0007669"/>
    <property type="project" value="InterPro"/>
</dbReference>
<reference evidence="3 4" key="1">
    <citation type="journal article" date="2018" name="Front. Microbiol.">
        <title>Genome-Wide Analysis of Corynespora cassiicola Leaf Fall Disease Putative Effectors.</title>
        <authorList>
            <person name="Lopez D."/>
            <person name="Ribeiro S."/>
            <person name="Label P."/>
            <person name="Fumanal B."/>
            <person name="Venisse J.S."/>
            <person name="Kohler A."/>
            <person name="de Oliveira R.R."/>
            <person name="Labutti K."/>
            <person name="Lipzen A."/>
            <person name="Lail K."/>
            <person name="Bauer D."/>
            <person name="Ohm R.A."/>
            <person name="Barry K.W."/>
            <person name="Spatafora J."/>
            <person name="Grigoriev I.V."/>
            <person name="Martin F.M."/>
            <person name="Pujade-Renaud V."/>
        </authorList>
    </citation>
    <scope>NUCLEOTIDE SEQUENCE [LARGE SCALE GENOMIC DNA]</scope>
    <source>
        <strain evidence="3 4">Philippines</strain>
    </source>
</reference>
<evidence type="ECO:0000313" key="3">
    <source>
        <dbReference type="EMBL" id="PSN67620.1"/>
    </source>
</evidence>
<dbReference type="OrthoDB" id="4356994at2759"/>
<protein>
    <recommendedName>
        <fullName evidence="2">Xylanolytic transcriptional activator regulatory domain-containing protein</fullName>
    </recommendedName>
</protein>
<dbReference type="AlphaFoldDB" id="A0A2T2NQF6"/>
<keyword evidence="4" id="KW-1185">Reference proteome</keyword>
<dbReference type="PANTHER" id="PTHR47785">
    <property type="entry name" value="ZN(II)2CYS6 TRANSCRIPTION FACTOR (EUROFUNG)-RELATED-RELATED"/>
    <property type="match status" value="1"/>
</dbReference>
<dbReference type="STRING" id="1448308.A0A2T2NQF6"/>
<evidence type="ECO:0000313" key="4">
    <source>
        <dbReference type="Proteomes" id="UP000240883"/>
    </source>
</evidence>
<dbReference type="InterPro" id="IPR007219">
    <property type="entry name" value="XnlR_reg_dom"/>
</dbReference>
<gene>
    <name evidence="3" type="ORF">BS50DRAFT_492831</name>
</gene>
<dbReference type="GO" id="GO:0008270">
    <property type="term" value="F:zinc ion binding"/>
    <property type="evidence" value="ECO:0007669"/>
    <property type="project" value="InterPro"/>
</dbReference>
<dbReference type="InterPro" id="IPR053181">
    <property type="entry name" value="EcdB-like_regulator"/>
</dbReference>
<organism evidence="3 4">
    <name type="scientific">Corynespora cassiicola Philippines</name>
    <dbReference type="NCBI Taxonomy" id="1448308"/>
    <lineage>
        <taxon>Eukaryota</taxon>
        <taxon>Fungi</taxon>
        <taxon>Dikarya</taxon>
        <taxon>Ascomycota</taxon>
        <taxon>Pezizomycotina</taxon>
        <taxon>Dothideomycetes</taxon>
        <taxon>Pleosporomycetidae</taxon>
        <taxon>Pleosporales</taxon>
        <taxon>Corynesporascaceae</taxon>
        <taxon>Corynespora</taxon>
    </lineage>
</organism>
<dbReference type="Proteomes" id="UP000240883">
    <property type="component" value="Unassembled WGS sequence"/>
</dbReference>
<dbReference type="EMBL" id="KZ678134">
    <property type="protein sequence ID" value="PSN67620.1"/>
    <property type="molecule type" value="Genomic_DNA"/>
</dbReference>
<dbReference type="CDD" id="cd12148">
    <property type="entry name" value="fungal_TF_MHR"/>
    <property type="match status" value="1"/>
</dbReference>
<dbReference type="Pfam" id="PF04082">
    <property type="entry name" value="Fungal_trans"/>
    <property type="match status" value="1"/>
</dbReference>
<dbReference type="PANTHER" id="PTHR47785:SF5">
    <property type="entry name" value="ZN(II)2CYS6 TRANSCRIPTION FACTOR (EUROFUNG)"/>
    <property type="match status" value="1"/>
</dbReference>
<proteinExistence type="predicted"/>
<name>A0A2T2NQF6_CORCC</name>
<sequence length="505" mass="56927">MLHTGAESRVRTDTVLHWPIFEKTLSSLRRYSFLTFKKEEDYTYLPDMFQTTPQLSPVTPMSISTDPVEIERLINRFFALVHVKNPILDRQIVKQYYQEYCENGPAFNLRSCLILLVCALACASPEFHPSAPLGPNHGHSRSRPLGGENLDMAQSYFAEAEKCLGAAMTQHNSLAVQCMFLAGIYHMATVNPVAGHAMFHNAGYIMQMLASTGQNTLEESSQVGSSLYWACFKSERELFAEMPIAIPALGRPSQASSYPLPPQDRFMTWPNSPQIWAQAEEDSWYFFLSEIAMRRIVDEVAELVSNCLTNLFTNPSPTSVVTILDEYAPIAAEFERQALAWRDHLPSCLQFPDVPAPAPSEWMLVTRQPYYRTMELMHRPFTYACVHNLASSPIVLSLAEKGLLHAQQYLKACHPTHAHHGRAIQLRNELRMVAMLFAASGCGVNMPGGWYEDVKAVVRSLLYWEEAAPFVRSYLDVVVALDEYFKGAGGECTGDLRREMEMETS</sequence>
<feature type="domain" description="Xylanolytic transcriptional activator regulatory" evidence="2">
    <location>
        <begin position="74"/>
        <end position="300"/>
    </location>
</feature>